<evidence type="ECO:0000313" key="4">
    <source>
        <dbReference type="EMBL" id="GIO25698.1"/>
    </source>
</evidence>
<dbReference type="RefSeq" id="WP_244853277.1">
    <property type="nucleotide sequence ID" value="NZ_BORP01000001.1"/>
</dbReference>
<name>A0A919X7T1_9BACI</name>
<dbReference type="InterPro" id="IPR047793">
    <property type="entry name" value="LiaF_C"/>
</dbReference>
<dbReference type="EMBL" id="BORP01000001">
    <property type="protein sequence ID" value="GIO25698.1"/>
    <property type="molecule type" value="Genomic_DNA"/>
</dbReference>
<comment type="caution">
    <text evidence="4">The sequence shown here is derived from an EMBL/GenBank/DDBJ whole genome shotgun (WGS) entry which is preliminary data.</text>
</comment>
<dbReference type="Pfam" id="PF22570">
    <property type="entry name" value="LiaF-TM"/>
    <property type="match status" value="1"/>
</dbReference>
<dbReference type="NCBIfam" id="NF040535">
    <property type="entry name" value="LiaF_C_term"/>
    <property type="match status" value="1"/>
</dbReference>
<dbReference type="AlphaFoldDB" id="A0A919X7T1"/>
<evidence type="ECO:0000259" key="3">
    <source>
        <dbReference type="Pfam" id="PF22570"/>
    </source>
</evidence>
<gene>
    <name evidence="4" type="ORF">J43TS3_03090</name>
</gene>
<evidence type="ECO:0008006" key="6">
    <source>
        <dbReference type="Google" id="ProtNLM"/>
    </source>
</evidence>
<dbReference type="Proteomes" id="UP000676917">
    <property type="component" value="Unassembled WGS sequence"/>
</dbReference>
<protein>
    <recommendedName>
        <fullName evidence="6">Lia operon protein LiaF</fullName>
    </recommendedName>
</protein>
<reference evidence="4" key="1">
    <citation type="submission" date="2021-03" db="EMBL/GenBank/DDBJ databases">
        <title>Antimicrobial resistance genes in bacteria isolated from Japanese honey, and their potential for conferring macrolide and lincosamide resistance in the American foulbrood pathogen Paenibacillus larvae.</title>
        <authorList>
            <person name="Okamoto M."/>
            <person name="Kumagai M."/>
            <person name="Kanamori H."/>
            <person name="Takamatsu D."/>
        </authorList>
    </citation>
    <scope>NUCLEOTIDE SEQUENCE</scope>
    <source>
        <strain evidence="4">J43TS3</strain>
    </source>
</reference>
<feature type="transmembrane region" description="Helical" evidence="1">
    <location>
        <begin position="36"/>
        <end position="54"/>
    </location>
</feature>
<keyword evidence="5" id="KW-1185">Reference proteome</keyword>
<evidence type="ECO:0000259" key="2">
    <source>
        <dbReference type="Pfam" id="PF09922"/>
    </source>
</evidence>
<accession>A0A919X7T1</accession>
<dbReference type="Pfam" id="PF09922">
    <property type="entry name" value="LiaF-like_C"/>
    <property type="match status" value="1"/>
</dbReference>
<keyword evidence="1" id="KW-0472">Membrane</keyword>
<evidence type="ECO:0000313" key="5">
    <source>
        <dbReference type="Proteomes" id="UP000676917"/>
    </source>
</evidence>
<dbReference type="PIRSF" id="PIRSF031509">
    <property type="entry name" value="Cell_wall_LiaF/YvqF"/>
    <property type="match status" value="1"/>
</dbReference>
<proteinExistence type="predicted"/>
<dbReference type="GO" id="GO:0016020">
    <property type="term" value="C:membrane"/>
    <property type="evidence" value="ECO:0007669"/>
    <property type="project" value="InterPro"/>
</dbReference>
<organism evidence="4 5">
    <name type="scientific">Ornithinibacillus bavariensis</name>
    <dbReference type="NCBI Taxonomy" id="545502"/>
    <lineage>
        <taxon>Bacteria</taxon>
        <taxon>Bacillati</taxon>
        <taxon>Bacillota</taxon>
        <taxon>Bacilli</taxon>
        <taxon>Bacillales</taxon>
        <taxon>Bacillaceae</taxon>
        <taxon>Ornithinibacillus</taxon>
    </lineage>
</organism>
<feature type="domain" description="Cell wall-active antibiotics response LiaF-like C-terminal" evidence="2">
    <location>
        <begin position="140"/>
        <end position="251"/>
    </location>
</feature>
<dbReference type="InterPro" id="IPR054331">
    <property type="entry name" value="LiaF_TM"/>
</dbReference>
<feature type="domain" description="LiaF transmembrane" evidence="3">
    <location>
        <begin position="10"/>
        <end position="111"/>
    </location>
</feature>
<keyword evidence="1" id="KW-0812">Transmembrane</keyword>
<feature type="transmembrane region" description="Helical" evidence="1">
    <location>
        <begin position="5"/>
        <end position="24"/>
    </location>
</feature>
<dbReference type="InterPro" id="IPR024425">
    <property type="entry name" value="LiaF-like_C"/>
</dbReference>
<evidence type="ECO:0000256" key="1">
    <source>
        <dbReference type="SAM" id="Phobius"/>
    </source>
</evidence>
<sequence length="254" mass="28919">MKIGFFRFLIAVLLIGFGVVLVLENIGVMDFNGRDAWGYIYPSLFILFGIKWMIDRMKHRGGSYAWGSFFFIFGSLLLLDRFDIITFSFGDVFKLWPLLIIYFGFLFIGNSFKPKIIIQKKGNHEEVIDAEYSNSSFFTVGNHEFNKPNWKVEPTTIKTLAGDFYYDFSKAYIPEKEIPITVNALAGDVHILIPENIEFQIKASVKAGDIDIVGQTVDGINRSLSYVTPNYDTATRKLNFTLKLKAGSIRVDLV</sequence>
<keyword evidence="1" id="KW-1133">Transmembrane helix</keyword>
<dbReference type="InterPro" id="IPR016975">
    <property type="entry name" value="Cell_wall_LiaF"/>
</dbReference>
<feature type="transmembrane region" description="Helical" evidence="1">
    <location>
        <begin position="66"/>
        <end position="89"/>
    </location>
</feature>
<feature type="transmembrane region" description="Helical" evidence="1">
    <location>
        <begin position="95"/>
        <end position="112"/>
    </location>
</feature>